<evidence type="ECO:0000256" key="4">
    <source>
        <dbReference type="ARBA" id="ARBA00023012"/>
    </source>
</evidence>
<evidence type="ECO:0000256" key="5">
    <source>
        <dbReference type="ARBA" id="ARBA00023015"/>
    </source>
</evidence>
<feature type="modified residue" description="4-aspartylphosphate" evidence="8">
    <location>
        <position position="54"/>
    </location>
</feature>
<dbReference type="Pfam" id="PF12833">
    <property type="entry name" value="HTH_18"/>
    <property type="match status" value="1"/>
</dbReference>
<dbReference type="InterPro" id="IPR009057">
    <property type="entry name" value="Homeodomain-like_sf"/>
</dbReference>
<dbReference type="SUPFAM" id="SSF52172">
    <property type="entry name" value="CheY-like"/>
    <property type="match status" value="1"/>
</dbReference>
<dbReference type="PANTHER" id="PTHR42713">
    <property type="entry name" value="HISTIDINE KINASE-RELATED"/>
    <property type="match status" value="1"/>
</dbReference>
<dbReference type="PRINTS" id="PR00032">
    <property type="entry name" value="HTHARAC"/>
</dbReference>
<dbReference type="GO" id="GO:0005737">
    <property type="term" value="C:cytoplasm"/>
    <property type="evidence" value="ECO:0007669"/>
    <property type="project" value="UniProtKB-SubCell"/>
</dbReference>
<evidence type="ECO:0000259" key="9">
    <source>
        <dbReference type="PROSITE" id="PS01124"/>
    </source>
</evidence>
<evidence type="ECO:0000259" key="10">
    <source>
        <dbReference type="PROSITE" id="PS50110"/>
    </source>
</evidence>
<sequence>MKIMVIDDEPIVSRGLRALVRWEDHGFEWLPPAENGEEALELMQHNLPDMILLDCKMPHMNGIELLTEVNRRKWPVKSIFLSGHNEFQYAQQAIQLGASDYLLKPPNMDELLNVVLRVKKEREDEQRLGQQLKENLPLIRDRFLRGLLEGARMNKAIFEEKTSYLKLPIVQAPFVLGIIQVEEDPEHAKLYSYEDQQLINFAILNIAEETLNRWEKKCLFHESGLRFVFIGNIQREEEAALLRGDFTQLIENLRLTLKYHATIGLSPLNEDMLHDGKRAFNQAKTALEYRYYTGPNEVIALEDLEWERDADAHSSKPKEAAAPFEDERLFMALKVGNVSELIQWINNFLIYLKETDFPVQTTKTLSLQSMISASLVLTGLHPKLQMDQLLTTEDIQAIMTVTSLDELGLLLRFFLEKLIHTTIELRKTGKNIVVEHAKQYIEGHFHENITLDSIAKTVYVSPVYLSFLFKQVEAINLTEYLTEVRLEAAKKLLTSSSLRTYEIANQVGYQDEKYFSRIFKKKLGLSPTEYRNQGGQ</sequence>
<dbReference type="Proteomes" id="UP000641588">
    <property type="component" value="Unassembled WGS sequence"/>
</dbReference>
<dbReference type="RefSeq" id="WP_171649868.1">
    <property type="nucleotide sequence ID" value="NZ_WHOD01000003.1"/>
</dbReference>
<comment type="subcellular location">
    <subcellularLocation>
        <location evidence="1">Cytoplasm</location>
    </subcellularLocation>
</comment>
<dbReference type="SMART" id="SM00448">
    <property type="entry name" value="REC"/>
    <property type="match status" value="1"/>
</dbReference>
<reference evidence="11" key="1">
    <citation type="submission" date="2019-10" db="EMBL/GenBank/DDBJ databases">
        <title>Description of Paenibacillus glebae sp. nov.</title>
        <authorList>
            <person name="Carlier A."/>
            <person name="Qi S."/>
        </authorList>
    </citation>
    <scope>NUCLEOTIDE SEQUENCE</scope>
    <source>
        <strain evidence="11">LMG 31456</strain>
    </source>
</reference>
<dbReference type="InterPro" id="IPR001789">
    <property type="entry name" value="Sig_transdc_resp-reg_receiver"/>
</dbReference>
<dbReference type="CDD" id="cd17536">
    <property type="entry name" value="REC_YesN-like"/>
    <property type="match status" value="1"/>
</dbReference>
<feature type="domain" description="HTH araC/xylS-type" evidence="9">
    <location>
        <begin position="435"/>
        <end position="533"/>
    </location>
</feature>
<dbReference type="Pfam" id="PF00072">
    <property type="entry name" value="Response_reg"/>
    <property type="match status" value="1"/>
</dbReference>
<evidence type="ECO:0000256" key="2">
    <source>
        <dbReference type="ARBA" id="ARBA00022490"/>
    </source>
</evidence>
<dbReference type="GO" id="GO:0000160">
    <property type="term" value="P:phosphorelay signal transduction system"/>
    <property type="evidence" value="ECO:0007669"/>
    <property type="project" value="UniProtKB-KW"/>
</dbReference>
<dbReference type="InterPro" id="IPR011006">
    <property type="entry name" value="CheY-like_superfamily"/>
</dbReference>
<dbReference type="Gene3D" id="3.40.50.2300">
    <property type="match status" value="1"/>
</dbReference>
<keyword evidence="12" id="KW-1185">Reference proteome</keyword>
<evidence type="ECO:0000313" key="12">
    <source>
        <dbReference type="Proteomes" id="UP000641588"/>
    </source>
</evidence>
<dbReference type="GO" id="GO:0043565">
    <property type="term" value="F:sequence-specific DNA binding"/>
    <property type="evidence" value="ECO:0007669"/>
    <property type="project" value="InterPro"/>
</dbReference>
<evidence type="ECO:0000256" key="7">
    <source>
        <dbReference type="ARBA" id="ARBA00023163"/>
    </source>
</evidence>
<dbReference type="EMBL" id="WHOD01000003">
    <property type="protein sequence ID" value="NOU91704.1"/>
    <property type="molecule type" value="Genomic_DNA"/>
</dbReference>
<evidence type="ECO:0000256" key="8">
    <source>
        <dbReference type="PROSITE-ProRule" id="PRU00169"/>
    </source>
</evidence>
<organism evidence="11 12">
    <name type="scientific">Paenibacillus foliorum</name>
    <dbReference type="NCBI Taxonomy" id="2654974"/>
    <lineage>
        <taxon>Bacteria</taxon>
        <taxon>Bacillati</taxon>
        <taxon>Bacillota</taxon>
        <taxon>Bacilli</taxon>
        <taxon>Bacillales</taxon>
        <taxon>Paenibacillaceae</taxon>
        <taxon>Paenibacillus</taxon>
    </lineage>
</organism>
<dbReference type="Gene3D" id="1.10.10.60">
    <property type="entry name" value="Homeodomain-like"/>
    <property type="match status" value="2"/>
</dbReference>
<protein>
    <submittedName>
        <fullName evidence="11">Response regulator</fullName>
    </submittedName>
</protein>
<name>A0A972JWR9_9BACL</name>
<keyword evidence="6" id="KW-0238">DNA-binding</keyword>
<comment type="caution">
    <text evidence="11">The sequence shown here is derived from an EMBL/GenBank/DDBJ whole genome shotgun (WGS) entry which is preliminary data.</text>
</comment>
<evidence type="ECO:0000313" key="11">
    <source>
        <dbReference type="EMBL" id="NOU91704.1"/>
    </source>
</evidence>
<accession>A0A972JWR9</accession>
<dbReference type="InterPro" id="IPR020449">
    <property type="entry name" value="Tscrpt_reg_AraC-type_HTH"/>
</dbReference>
<dbReference type="PANTHER" id="PTHR42713:SF3">
    <property type="entry name" value="TRANSCRIPTIONAL REGULATORY PROTEIN HPTR"/>
    <property type="match status" value="1"/>
</dbReference>
<gene>
    <name evidence="11" type="ORF">GC093_00425</name>
</gene>
<dbReference type="SUPFAM" id="SSF46689">
    <property type="entry name" value="Homeodomain-like"/>
    <property type="match status" value="2"/>
</dbReference>
<dbReference type="GO" id="GO:0003700">
    <property type="term" value="F:DNA-binding transcription factor activity"/>
    <property type="evidence" value="ECO:0007669"/>
    <property type="project" value="InterPro"/>
</dbReference>
<keyword evidence="5" id="KW-0805">Transcription regulation</keyword>
<keyword evidence="2" id="KW-0963">Cytoplasm</keyword>
<dbReference type="PROSITE" id="PS01124">
    <property type="entry name" value="HTH_ARAC_FAMILY_2"/>
    <property type="match status" value="1"/>
</dbReference>
<dbReference type="InterPro" id="IPR018060">
    <property type="entry name" value="HTH_AraC"/>
</dbReference>
<keyword evidence="7" id="KW-0804">Transcription</keyword>
<dbReference type="InterPro" id="IPR051552">
    <property type="entry name" value="HptR"/>
</dbReference>
<keyword evidence="4" id="KW-0902">Two-component regulatory system</keyword>
<feature type="domain" description="Response regulatory" evidence="10">
    <location>
        <begin position="2"/>
        <end position="119"/>
    </location>
</feature>
<evidence type="ECO:0000256" key="3">
    <source>
        <dbReference type="ARBA" id="ARBA00022553"/>
    </source>
</evidence>
<dbReference type="PROSITE" id="PS50110">
    <property type="entry name" value="RESPONSE_REGULATORY"/>
    <property type="match status" value="1"/>
</dbReference>
<dbReference type="AlphaFoldDB" id="A0A972JWR9"/>
<evidence type="ECO:0000256" key="6">
    <source>
        <dbReference type="ARBA" id="ARBA00023125"/>
    </source>
</evidence>
<evidence type="ECO:0000256" key="1">
    <source>
        <dbReference type="ARBA" id="ARBA00004496"/>
    </source>
</evidence>
<dbReference type="SMART" id="SM00342">
    <property type="entry name" value="HTH_ARAC"/>
    <property type="match status" value="1"/>
</dbReference>
<keyword evidence="3 8" id="KW-0597">Phosphoprotein</keyword>
<proteinExistence type="predicted"/>